<organism evidence="2 3">
    <name type="scientific">Mytilus coruscus</name>
    <name type="common">Sea mussel</name>
    <dbReference type="NCBI Taxonomy" id="42192"/>
    <lineage>
        <taxon>Eukaryota</taxon>
        <taxon>Metazoa</taxon>
        <taxon>Spiralia</taxon>
        <taxon>Lophotrochozoa</taxon>
        <taxon>Mollusca</taxon>
        <taxon>Bivalvia</taxon>
        <taxon>Autobranchia</taxon>
        <taxon>Pteriomorphia</taxon>
        <taxon>Mytilida</taxon>
        <taxon>Mytiloidea</taxon>
        <taxon>Mytilidae</taxon>
        <taxon>Mytilinae</taxon>
        <taxon>Mytilus</taxon>
    </lineage>
</organism>
<evidence type="ECO:0000313" key="3">
    <source>
        <dbReference type="Proteomes" id="UP000507470"/>
    </source>
</evidence>
<dbReference type="EMBL" id="CACVKT020008339">
    <property type="protein sequence ID" value="CAC5414288.1"/>
    <property type="molecule type" value="Genomic_DNA"/>
</dbReference>
<feature type="compositionally biased region" description="Basic and acidic residues" evidence="1">
    <location>
        <begin position="368"/>
        <end position="378"/>
    </location>
</feature>
<name>A0A6J8E2L1_MYTCO</name>
<dbReference type="AlphaFoldDB" id="A0A6J8E2L1"/>
<evidence type="ECO:0000256" key="1">
    <source>
        <dbReference type="SAM" id="MobiDB-lite"/>
    </source>
</evidence>
<gene>
    <name evidence="2" type="ORF">MCOR_47116</name>
</gene>
<protein>
    <submittedName>
        <fullName evidence="2">Uncharacterized protein</fullName>
    </submittedName>
</protein>
<evidence type="ECO:0000313" key="2">
    <source>
        <dbReference type="EMBL" id="CAC5414288.1"/>
    </source>
</evidence>
<keyword evidence="3" id="KW-1185">Reference proteome</keyword>
<sequence>MSDVGSVASISSTRTQVINRRNSVDSLPGVEAYLRRRRGSTSQIFAPSDLNDLEQYVNKKRRASVGLIQLSEKGDIFRESSSLSLGRRQYSSGPLWEQEVAQGQKEDDVATVKKTRRRKSNVQDKKSLYSITGENIAGKDMQFLDKPAIGESATSNNNIEQKVEREYILKAHLRDNNHAKFENAIMRHFYKAPAPKAHPGYGMPRPETREANPFKLMMADLQRDPSIVKINSYPSLSNPKKCQIGNDFCEVLGPASCSTCIETTNRYIADELQRIMFPKIDMNRVRLVKPKLARVMKHGHMFQVRKKKMGDLDYPEELVTSLRRQETQISHLTKSAVNQFSRSSSRHKRSSNTNRKTISRDLPNINEDCSKLKPLELK</sequence>
<reference evidence="2 3" key="1">
    <citation type="submission" date="2020-06" db="EMBL/GenBank/DDBJ databases">
        <authorList>
            <person name="Li R."/>
            <person name="Bekaert M."/>
        </authorList>
    </citation>
    <scope>NUCLEOTIDE SEQUENCE [LARGE SCALE GENOMIC DNA]</scope>
    <source>
        <strain evidence="3">wild</strain>
    </source>
</reference>
<dbReference type="OrthoDB" id="6107575at2759"/>
<accession>A0A6J8E2L1</accession>
<dbReference type="Proteomes" id="UP000507470">
    <property type="component" value="Unassembled WGS sequence"/>
</dbReference>
<feature type="region of interest" description="Disordered" evidence="1">
    <location>
        <begin position="336"/>
        <end position="378"/>
    </location>
</feature>
<proteinExistence type="predicted"/>